<evidence type="ECO:0000313" key="2">
    <source>
        <dbReference type="Proteomes" id="UP000031802"/>
    </source>
</evidence>
<comment type="caution">
    <text evidence="1">The sequence shown here is derived from an EMBL/GenBank/DDBJ whole genome shotgun (WGS) entry which is preliminary data.</text>
</comment>
<reference evidence="1 2" key="2">
    <citation type="journal article" date="2015" name="PLoS ONE">
        <title>Whole-Genome Optical Mapping and Finished Genome Sequence of Sphingobacterium deserti sp. nov., a New Species Isolated from the Western Desert of China.</title>
        <authorList>
            <person name="Teng C."/>
            <person name="Zhou Z."/>
            <person name="Molnar I."/>
            <person name="Li X."/>
            <person name="Tang R."/>
            <person name="Chen M."/>
            <person name="Wang L."/>
            <person name="Su S."/>
            <person name="Zhang W."/>
            <person name="Lin M."/>
        </authorList>
    </citation>
    <scope>NUCLEOTIDE SEQUENCE [LARGE SCALE GENOMIC DNA]</scope>
    <source>
        <strain evidence="2">ACCC05744</strain>
    </source>
</reference>
<dbReference type="AlphaFoldDB" id="A0A0B8T0G8"/>
<gene>
    <name evidence="1" type="ORF">DI53_2427</name>
</gene>
<sequence length="40" mass="4790">MNFHKFRVAKYIDLLEKVVSRKIKVYKVGHIKGYLFGYLS</sequence>
<proteinExistence type="predicted"/>
<name>A0A0B8T0G8_9SPHI</name>
<organism evidence="1 2">
    <name type="scientific">Sphingobacterium deserti</name>
    <dbReference type="NCBI Taxonomy" id="1229276"/>
    <lineage>
        <taxon>Bacteria</taxon>
        <taxon>Pseudomonadati</taxon>
        <taxon>Bacteroidota</taxon>
        <taxon>Sphingobacteriia</taxon>
        <taxon>Sphingobacteriales</taxon>
        <taxon>Sphingobacteriaceae</taxon>
        <taxon>Sphingobacterium</taxon>
    </lineage>
</organism>
<reference evidence="2" key="1">
    <citation type="submission" date="2014-04" db="EMBL/GenBank/DDBJ databases">
        <title>Whole-Genome optical mapping and complete genome sequence of Sphingobacterium deserti sp. nov., a new spaces isolated from desert in the west of China.</title>
        <authorList>
            <person name="Teng C."/>
            <person name="Zhou Z."/>
            <person name="Li X."/>
            <person name="Chen M."/>
            <person name="Lin M."/>
            <person name="Wang L."/>
            <person name="Su S."/>
            <person name="Zhang C."/>
            <person name="Zhang W."/>
        </authorList>
    </citation>
    <scope>NUCLEOTIDE SEQUENCE [LARGE SCALE GENOMIC DNA]</scope>
    <source>
        <strain evidence="2">ACCC05744</strain>
    </source>
</reference>
<dbReference type="PATRIC" id="fig|1229276.3.peg.2494"/>
<dbReference type="Proteomes" id="UP000031802">
    <property type="component" value="Unassembled WGS sequence"/>
</dbReference>
<accession>A0A0B8T0G8</accession>
<keyword evidence="2" id="KW-1185">Reference proteome</keyword>
<dbReference type="EMBL" id="JJMU01000037">
    <property type="protein sequence ID" value="KGE13801.1"/>
    <property type="molecule type" value="Genomic_DNA"/>
</dbReference>
<dbReference type="STRING" id="1229276.DI53_2427"/>
<evidence type="ECO:0000313" key="1">
    <source>
        <dbReference type="EMBL" id="KGE13801.1"/>
    </source>
</evidence>
<protein>
    <submittedName>
        <fullName evidence="1">Uncharacterized protein</fullName>
    </submittedName>
</protein>